<sequence length="249" mass="27347">MGLDITTRYRHPGTAKMKEVLSAGARHFGHVHCLNVAWTLQAATAFAILWALNYQIPDYVTGLPEATLNSEGIILACNTSLHWEKETKATATFYCSFLSHVSMDLTVCGSCGSIRVADLEGVDLGTEGTPSGVSTTSEALMVHACAQPVKGIRSSGGSPDNKWPQISRKTQPVLAAVRRSIDICFRSVYLKVISKEVEWCRFASVHKRLPSVTRAVWQGDDEWQMAGVESNVYFPLYQVSLQPINNKSI</sequence>
<accession>A0A9Q1KIN1</accession>
<dbReference type="Proteomes" id="UP001153076">
    <property type="component" value="Unassembled WGS sequence"/>
</dbReference>
<reference evidence="1" key="1">
    <citation type="submission" date="2022-04" db="EMBL/GenBank/DDBJ databases">
        <title>Carnegiea gigantea Genome sequencing and assembly v2.</title>
        <authorList>
            <person name="Copetti D."/>
            <person name="Sanderson M.J."/>
            <person name="Burquez A."/>
            <person name="Wojciechowski M.F."/>
        </authorList>
    </citation>
    <scope>NUCLEOTIDE SEQUENCE</scope>
    <source>
        <strain evidence="1">SGP5-SGP5p</strain>
        <tissue evidence="1">Aerial part</tissue>
    </source>
</reference>
<dbReference type="PANTHER" id="PTHR46368:SF4">
    <property type="entry name" value="OS10G0403700 PROTEIN"/>
    <property type="match status" value="1"/>
</dbReference>
<proteinExistence type="predicted"/>
<dbReference type="EMBL" id="JAKOGI010000103">
    <property type="protein sequence ID" value="KAJ8444229.1"/>
    <property type="molecule type" value="Genomic_DNA"/>
</dbReference>
<gene>
    <name evidence="1" type="ORF">Cgig2_028110</name>
</gene>
<organism evidence="1 2">
    <name type="scientific">Carnegiea gigantea</name>
    <dbReference type="NCBI Taxonomy" id="171969"/>
    <lineage>
        <taxon>Eukaryota</taxon>
        <taxon>Viridiplantae</taxon>
        <taxon>Streptophyta</taxon>
        <taxon>Embryophyta</taxon>
        <taxon>Tracheophyta</taxon>
        <taxon>Spermatophyta</taxon>
        <taxon>Magnoliopsida</taxon>
        <taxon>eudicotyledons</taxon>
        <taxon>Gunneridae</taxon>
        <taxon>Pentapetalae</taxon>
        <taxon>Caryophyllales</taxon>
        <taxon>Cactineae</taxon>
        <taxon>Cactaceae</taxon>
        <taxon>Cactoideae</taxon>
        <taxon>Echinocereeae</taxon>
        <taxon>Carnegiea</taxon>
    </lineage>
</organism>
<name>A0A9Q1KIN1_9CARY</name>
<keyword evidence="2" id="KW-1185">Reference proteome</keyword>
<dbReference type="PANTHER" id="PTHR46368">
    <property type="match status" value="1"/>
</dbReference>
<evidence type="ECO:0000313" key="2">
    <source>
        <dbReference type="Proteomes" id="UP001153076"/>
    </source>
</evidence>
<dbReference type="Gene3D" id="3.30.360.10">
    <property type="entry name" value="Dihydrodipicolinate Reductase, domain 2"/>
    <property type="match status" value="1"/>
</dbReference>
<evidence type="ECO:0000313" key="1">
    <source>
        <dbReference type="EMBL" id="KAJ8444229.1"/>
    </source>
</evidence>
<dbReference type="SUPFAM" id="SSF55347">
    <property type="entry name" value="Glyceraldehyde-3-phosphate dehydrogenase-like, C-terminal domain"/>
    <property type="match status" value="1"/>
</dbReference>
<protein>
    <submittedName>
        <fullName evidence="1">Uncharacterized protein</fullName>
    </submittedName>
</protein>
<comment type="caution">
    <text evidence="1">The sequence shown here is derived from an EMBL/GenBank/DDBJ whole genome shotgun (WGS) entry which is preliminary data.</text>
</comment>
<dbReference type="OrthoDB" id="2129491at2759"/>
<dbReference type="AlphaFoldDB" id="A0A9Q1KIN1"/>